<evidence type="ECO:0000256" key="8">
    <source>
        <dbReference type="SAM" id="Phobius"/>
    </source>
</evidence>
<evidence type="ECO:0000313" key="9">
    <source>
        <dbReference type="EMBL" id="MFC2925218.1"/>
    </source>
</evidence>
<dbReference type="PANTHER" id="PTHR30558:SF13">
    <property type="entry name" value="BIOPOLYMER TRANSPORT PROTEIN EXBD2"/>
    <property type="match status" value="1"/>
</dbReference>
<sequence>MARRASRVNTEEEEIELNMTPMLDVVFILLIFFIVTSVFVKEPGVDVTRPDAVTTDRERPSILIAVTAADEVWINRRVYDINGVRGAVEQLIEENPRAEAMIQGDAAASSGLVFEVQEILGDMGVPVNISTRNN</sequence>
<dbReference type="Proteomes" id="UP001595379">
    <property type="component" value="Unassembled WGS sequence"/>
</dbReference>
<dbReference type="Gene3D" id="3.30.420.270">
    <property type="match status" value="1"/>
</dbReference>
<protein>
    <submittedName>
        <fullName evidence="9">ExbD/TolR family protein</fullName>
    </submittedName>
</protein>
<accession>A0ABV6ZUZ6</accession>
<keyword evidence="10" id="KW-1185">Reference proteome</keyword>
<evidence type="ECO:0000256" key="3">
    <source>
        <dbReference type="ARBA" id="ARBA00022475"/>
    </source>
</evidence>
<keyword evidence="4 7" id="KW-0812">Transmembrane</keyword>
<keyword evidence="6 8" id="KW-0472">Membrane</keyword>
<feature type="transmembrane region" description="Helical" evidence="8">
    <location>
        <begin position="21"/>
        <end position="40"/>
    </location>
</feature>
<keyword evidence="5 8" id="KW-1133">Transmembrane helix</keyword>
<evidence type="ECO:0000256" key="2">
    <source>
        <dbReference type="ARBA" id="ARBA00005811"/>
    </source>
</evidence>
<dbReference type="RefSeq" id="WP_343164095.1">
    <property type="nucleotide sequence ID" value="NZ_JBHRSV010000001.1"/>
</dbReference>
<dbReference type="InterPro" id="IPR003400">
    <property type="entry name" value="ExbD"/>
</dbReference>
<dbReference type="Pfam" id="PF02472">
    <property type="entry name" value="ExbD"/>
    <property type="match status" value="1"/>
</dbReference>
<comment type="subcellular location">
    <subcellularLocation>
        <location evidence="1">Cell membrane</location>
        <topology evidence="1">Single-pass membrane protein</topology>
    </subcellularLocation>
    <subcellularLocation>
        <location evidence="7">Cell membrane</location>
        <topology evidence="7">Single-pass type II membrane protein</topology>
    </subcellularLocation>
</comment>
<evidence type="ECO:0000256" key="5">
    <source>
        <dbReference type="ARBA" id="ARBA00022989"/>
    </source>
</evidence>
<reference evidence="10" key="1">
    <citation type="journal article" date="2019" name="Int. J. Syst. Evol. Microbiol.">
        <title>The Global Catalogue of Microorganisms (GCM) 10K type strain sequencing project: providing services to taxonomists for standard genome sequencing and annotation.</title>
        <authorList>
            <consortium name="The Broad Institute Genomics Platform"/>
            <consortium name="The Broad Institute Genome Sequencing Center for Infectious Disease"/>
            <person name="Wu L."/>
            <person name="Ma J."/>
        </authorList>
    </citation>
    <scope>NUCLEOTIDE SEQUENCE [LARGE SCALE GENOMIC DNA]</scope>
    <source>
        <strain evidence="10">KCTC 52487</strain>
    </source>
</reference>
<keyword evidence="7" id="KW-0813">Transport</keyword>
<evidence type="ECO:0000256" key="6">
    <source>
        <dbReference type="ARBA" id="ARBA00023136"/>
    </source>
</evidence>
<evidence type="ECO:0000256" key="4">
    <source>
        <dbReference type="ARBA" id="ARBA00022692"/>
    </source>
</evidence>
<keyword evidence="7" id="KW-0653">Protein transport</keyword>
<dbReference type="EMBL" id="JBHRSV010000001">
    <property type="protein sequence ID" value="MFC2925218.1"/>
    <property type="molecule type" value="Genomic_DNA"/>
</dbReference>
<evidence type="ECO:0000256" key="1">
    <source>
        <dbReference type="ARBA" id="ARBA00004162"/>
    </source>
</evidence>
<proteinExistence type="inferred from homology"/>
<name>A0ABV6ZUZ6_9PROT</name>
<gene>
    <name evidence="9" type="ORF">ACFOOR_03770</name>
</gene>
<organism evidence="9 10">
    <name type="scientific">Hyphobacterium vulgare</name>
    <dbReference type="NCBI Taxonomy" id="1736751"/>
    <lineage>
        <taxon>Bacteria</taxon>
        <taxon>Pseudomonadati</taxon>
        <taxon>Pseudomonadota</taxon>
        <taxon>Alphaproteobacteria</taxon>
        <taxon>Maricaulales</taxon>
        <taxon>Maricaulaceae</taxon>
        <taxon>Hyphobacterium</taxon>
    </lineage>
</organism>
<comment type="similarity">
    <text evidence="2 7">Belongs to the ExbD/TolR family.</text>
</comment>
<dbReference type="PANTHER" id="PTHR30558">
    <property type="entry name" value="EXBD MEMBRANE COMPONENT OF PMF-DRIVEN MACROMOLECULE IMPORT SYSTEM"/>
    <property type="match status" value="1"/>
</dbReference>
<comment type="caution">
    <text evidence="9">The sequence shown here is derived from an EMBL/GenBank/DDBJ whole genome shotgun (WGS) entry which is preliminary data.</text>
</comment>
<evidence type="ECO:0000313" key="10">
    <source>
        <dbReference type="Proteomes" id="UP001595379"/>
    </source>
</evidence>
<evidence type="ECO:0000256" key="7">
    <source>
        <dbReference type="RuleBase" id="RU003879"/>
    </source>
</evidence>
<keyword evidence="3" id="KW-1003">Cell membrane</keyword>